<accession>A0ABP9V951</accession>
<evidence type="ECO:0000313" key="2">
    <source>
        <dbReference type="Proteomes" id="UP001424741"/>
    </source>
</evidence>
<dbReference type="Proteomes" id="UP001424741">
    <property type="component" value="Unassembled WGS sequence"/>
</dbReference>
<name>A0ABP9V951_9BACT</name>
<protein>
    <submittedName>
        <fullName evidence="1">Uncharacterized protein</fullName>
    </submittedName>
</protein>
<proteinExistence type="predicted"/>
<evidence type="ECO:0000313" key="1">
    <source>
        <dbReference type="EMBL" id="GAA5497586.1"/>
    </source>
</evidence>
<keyword evidence="2" id="KW-1185">Reference proteome</keyword>
<organism evidence="1 2">
    <name type="scientific">Rubritalea halochordaticola</name>
    <dbReference type="NCBI Taxonomy" id="714537"/>
    <lineage>
        <taxon>Bacteria</taxon>
        <taxon>Pseudomonadati</taxon>
        <taxon>Verrucomicrobiota</taxon>
        <taxon>Verrucomicrobiia</taxon>
        <taxon>Verrucomicrobiales</taxon>
        <taxon>Rubritaleaceae</taxon>
        <taxon>Rubritalea</taxon>
    </lineage>
</organism>
<dbReference type="EMBL" id="BAABRL010000017">
    <property type="protein sequence ID" value="GAA5497586.1"/>
    <property type="molecule type" value="Genomic_DNA"/>
</dbReference>
<reference evidence="1 2" key="1">
    <citation type="submission" date="2024-02" db="EMBL/GenBank/DDBJ databases">
        <title>Rubritalea halochordaticola NBRC 107102.</title>
        <authorList>
            <person name="Ichikawa N."/>
            <person name="Katano-Makiyama Y."/>
            <person name="Hidaka K."/>
        </authorList>
    </citation>
    <scope>NUCLEOTIDE SEQUENCE [LARGE SCALE GENOMIC DNA]</scope>
    <source>
        <strain evidence="1 2">NBRC 107102</strain>
    </source>
</reference>
<gene>
    <name evidence="1" type="ORF">Rhal01_03782</name>
</gene>
<sequence>MHCALSCILGIDEELIGRIATESRKVYRGHRISSQAVCHFTNSRRRGSSNEFLPG</sequence>
<comment type="caution">
    <text evidence="1">The sequence shown here is derived from an EMBL/GenBank/DDBJ whole genome shotgun (WGS) entry which is preliminary data.</text>
</comment>